<feature type="transmembrane region" description="Helical" evidence="7">
    <location>
        <begin position="456"/>
        <end position="475"/>
    </location>
</feature>
<keyword evidence="2" id="KW-0813">Transport</keyword>
<protein>
    <submittedName>
        <fullName evidence="8">Uncharacterized protein</fullName>
    </submittedName>
</protein>
<keyword evidence="4 7" id="KW-1133">Transmembrane helix</keyword>
<comment type="subcellular location">
    <subcellularLocation>
        <location evidence="1">Membrane</location>
        <topology evidence="1">Multi-pass membrane protein</topology>
    </subcellularLocation>
</comment>
<feature type="compositionally biased region" description="Low complexity" evidence="6">
    <location>
        <begin position="33"/>
        <end position="55"/>
    </location>
</feature>
<feature type="transmembrane region" description="Helical" evidence="7">
    <location>
        <begin position="209"/>
        <end position="233"/>
    </location>
</feature>
<dbReference type="Proteomes" id="UP000325313">
    <property type="component" value="Unassembled WGS sequence"/>
</dbReference>
<proteinExistence type="predicted"/>
<evidence type="ECO:0000256" key="4">
    <source>
        <dbReference type="ARBA" id="ARBA00022989"/>
    </source>
</evidence>
<evidence type="ECO:0000313" key="8">
    <source>
        <dbReference type="EMBL" id="KAA1130947.1"/>
    </source>
</evidence>
<name>A0A5B0RZF5_PUCGR</name>
<dbReference type="GO" id="GO:0008506">
    <property type="term" value="F:sucrose:proton symporter activity"/>
    <property type="evidence" value="ECO:0007669"/>
    <property type="project" value="TreeGrafter"/>
</dbReference>
<dbReference type="AlphaFoldDB" id="A0A5B0RZF5"/>
<dbReference type="PANTHER" id="PTHR19432">
    <property type="entry name" value="SUGAR TRANSPORTER"/>
    <property type="match status" value="1"/>
</dbReference>
<feature type="transmembrane region" description="Helical" evidence="7">
    <location>
        <begin position="648"/>
        <end position="668"/>
    </location>
</feature>
<keyword evidence="3 7" id="KW-0812">Transmembrane</keyword>
<dbReference type="EMBL" id="VDEP01000105">
    <property type="protein sequence ID" value="KAA1130947.1"/>
    <property type="molecule type" value="Genomic_DNA"/>
</dbReference>
<feature type="transmembrane region" description="Helical" evidence="7">
    <location>
        <begin position="292"/>
        <end position="312"/>
    </location>
</feature>
<dbReference type="PANTHER" id="PTHR19432:SF35">
    <property type="entry name" value="SOLUTE CARRIER FAMILY 45 MEMBER 3 ISOFORM X1"/>
    <property type="match status" value="1"/>
</dbReference>
<feature type="transmembrane region" description="Helical" evidence="7">
    <location>
        <begin position="411"/>
        <end position="435"/>
    </location>
</feature>
<evidence type="ECO:0000313" key="9">
    <source>
        <dbReference type="Proteomes" id="UP000325313"/>
    </source>
</evidence>
<organism evidence="8 9">
    <name type="scientific">Puccinia graminis f. sp. tritici</name>
    <dbReference type="NCBI Taxonomy" id="56615"/>
    <lineage>
        <taxon>Eukaryota</taxon>
        <taxon>Fungi</taxon>
        <taxon>Dikarya</taxon>
        <taxon>Basidiomycota</taxon>
        <taxon>Pucciniomycotina</taxon>
        <taxon>Pucciniomycetes</taxon>
        <taxon>Pucciniales</taxon>
        <taxon>Pucciniaceae</taxon>
        <taxon>Puccinia</taxon>
    </lineage>
</organism>
<evidence type="ECO:0000256" key="5">
    <source>
        <dbReference type="ARBA" id="ARBA00023136"/>
    </source>
</evidence>
<accession>A0A5B0RZF5</accession>
<sequence length="700" mass="78500">MYQLSASPTTRNNQQQQQQQQHQPIPSPSHNFSSSTIQSITQSTSSSNNHQQQENQSSFTHFLRRLLNKQHQKLITNQPITTEPSPEELLDHSPAKLIPLTLLLFASQLISIITTFYAIPFLIKLRPSNLSRFILWIAFPLAGLIIPVYLGTSSDLRTQSKHRRTAPIAYSTPILICSLLSLSFCQPIGTLIIYILGLDQGDWDPNRKIYIQSASIAIGILSLYPLTFSLNALIQSARSLILDQIHAENQPLVNIWITRLTRLADLLVFLIVSGSSDADLHGPNQPNLLRKLVGFSIPVLLLCSLITCSHVIERPAFENHSSSLTPNSSIRTILKAQFNLFRQTLIDLPIPIRRVCYVEVLSSTCWLTIFYHAKPLVTRFTLVELSSKGAKLTESLVRYAERQGTKAMLNFSIVSLITALILPSLATIATTEYFITRRGKAWNRLRRIVAYVTPRNLWTFGLVLYAILMCSTFSIETGAGANLLISFLGLSWTLAQWVPLSLVMEYIRSIEETTMVRLEIDEAGRSNSPVPSSPQLRMPTAKHEPRLSEQSPLLSSAPDPPSLVSLSASHQYATVRGGTYLAIFNLASVVPHFLITIITSTMLTIVQLIESNEEALNSIDTRSHDHSFCPSFWSRDSSATEVPLKTLWLFRLTGLVALLAVFLSRSLVVPTSELDYWDEIKFQIFEDRADRLLVNQVEDD</sequence>
<evidence type="ECO:0000256" key="2">
    <source>
        <dbReference type="ARBA" id="ARBA00022448"/>
    </source>
</evidence>
<gene>
    <name evidence="8" type="ORF">PGTUg99_013973</name>
</gene>
<evidence type="ECO:0000256" key="3">
    <source>
        <dbReference type="ARBA" id="ARBA00022692"/>
    </source>
</evidence>
<feature type="transmembrane region" description="Helical" evidence="7">
    <location>
        <begin position="133"/>
        <end position="152"/>
    </location>
</feature>
<evidence type="ECO:0000256" key="6">
    <source>
        <dbReference type="SAM" id="MobiDB-lite"/>
    </source>
</evidence>
<feature type="compositionally biased region" description="Polar residues" evidence="6">
    <location>
        <begin position="1"/>
        <end position="13"/>
    </location>
</feature>
<evidence type="ECO:0000256" key="1">
    <source>
        <dbReference type="ARBA" id="ARBA00004141"/>
    </source>
</evidence>
<keyword evidence="5 7" id="KW-0472">Membrane</keyword>
<evidence type="ECO:0000256" key="7">
    <source>
        <dbReference type="SAM" id="Phobius"/>
    </source>
</evidence>
<reference evidence="8 9" key="1">
    <citation type="submission" date="2019-05" db="EMBL/GenBank/DDBJ databases">
        <title>Emergence of the Ug99 lineage of the wheat stem rust pathogen through somatic hybridization.</title>
        <authorList>
            <person name="Li F."/>
            <person name="Upadhyaya N.M."/>
            <person name="Sperschneider J."/>
            <person name="Matny O."/>
            <person name="Nguyen-Phuc H."/>
            <person name="Mago R."/>
            <person name="Raley C."/>
            <person name="Miller M.E."/>
            <person name="Silverstein K.A.T."/>
            <person name="Henningsen E."/>
            <person name="Hirsch C.D."/>
            <person name="Visser B."/>
            <person name="Pretorius Z.A."/>
            <person name="Steffenson B.J."/>
            <person name="Schwessinger B."/>
            <person name="Dodds P.N."/>
            <person name="Figueroa M."/>
        </authorList>
    </citation>
    <scope>NUCLEOTIDE SEQUENCE [LARGE SCALE GENOMIC DNA]</scope>
    <source>
        <strain evidence="8 9">Ug99</strain>
    </source>
</reference>
<feature type="transmembrane region" description="Helical" evidence="7">
    <location>
        <begin position="481"/>
        <end position="507"/>
    </location>
</feature>
<feature type="compositionally biased region" description="Low complexity" evidence="6">
    <location>
        <begin position="14"/>
        <end position="23"/>
    </location>
</feature>
<feature type="transmembrane region" description="Helical" evidence="7">
    <location>
        <begin position="97"/>
        <end position="121"/>
    </location>
</feature>
<dbReference type="GO" id="GO:0005886">
    <property type="term" value="C:plasma membrane"/>
    <property type="evidence" value="ECO:0007669"/>
    <property type="project" value="TreeGrafter"/>
</dbReference>
<feature type="transmembrane region" description="Helical" evidence="7">
    <location>
        <begin position="173"/>
        <end position="197"/>
    </location>
</feature>
<feature type="region of interest" description="Disordered" evidence="6">
    <location>
        <begin position="1"/>
        <end position="55"/>
    </location>
</feature>
<feature type="transmembrane region" description="Helical" evidence="7">
    <location>
        <begin position="580"/>
        <end position="609"/>
    </location>
</feature>
<comment type="caution">
    <text evidence="8">The sequence shown here is derived from an EMBL/GenBank/DDBJ whole genome shotgun (WGS) entry which is preliminary data.</text>
</comment>